<protein>
    <submittedName>
        <fullName evidence="10">Lipopolysaccharide-induced TNF factor</fullName>
    </submittedName>
</protein>
<dbReference type="GO" id="GO:0008270">
    <property type="term" value="F:zinc ion binding"/>
    <property type="evidence" value="ECO:0007669"/>
    <property type="project" value="TreeGrafter"/>
</dbReference>
<evidence type="ECO:0000256" key="1">
    <source>
        <dbReference type="ARBA" id="ARBA00004125"/>
    </source>
</evidence>
<dbReference type="SMART" id="SM00714">
    <property type="entry name" value="LITAF"/>
    <property type="match status" value="1"/>
</dbReference>
<reference evidence="10" key="3">
    <citation type="submission" date="2025-09" db="UniProtKB">
        <authorList>
            <consortium name="Ensembl"/>
        </authorList>
    </citation>
    <scope>IDENTIFICATION</scope>
</reference>
<dbReference type="GeneID" id="114910585"/>
<name>A0A8C9S5I6_SCLFO</name>
<evidence type="ECO:0000256" key="5">
    <source>
        <dbReference type="ARBA" id="ARBA00022723"/>
    </source>
</evidence>
<dbReference type="Ensembl" id="ENSSFOT00015029246.2">
    <property type="protein sequence ID" value="ENSSFOP00015028916.2"/>
    <property type="gene ID" value="ENSSFOG00015018562.2"/>
</dbReference>
<reference evidence="10" key="2">
    <citation type="submission" date="2025-08" db="UniProtKB">
        <authorList>
            <consortium name="Ensembl"/>
        </authorList>
    </citation>
    <scope>IDENTIFICATION</scope>
</reference>
<accession>A0A8C9S5I6</accession>
<dbReference type="OrthoDB" id="4713066at2759"/>
<feature type="domain" description="LITAF" evidence="9">
    <location>
        <begin position="67"/>
        <end position="151"/>
    </location>
</feature>
<evidence type="ECO:0000259" key="9">
    <source>
        <dbReference type="PROSITE" id="PS51837"/>
    </source>
</evidence>
<proteinExistence type="inferred from homology"/>
<dbReference type="AlphaFoldDB" id="A0A8C9S5I6"/>
<evidence type="ECO:0000256" key="2">
    <source>
        <dbReference type="ARBA" id="ARBA00004414"/>
    </source>
</evidence>
<dbReference type="PANTHER" id="PTHR23292">
    <property type="entry name" value="LIPOPOLYSACCHARIDE-INDUCED TUMOR NECROSIS FACTOR-ALPHA FACTOR"/>
    <property type="match status" value="1"/>
</dbReference>
<dbReference type="InterPro" id="IPR037519">
    <property type="entry name" value="LITAF_fam"/>
</dbReference>
<keyword evidence="5" id="KW-0479">Metal-binding</keyword>
<dbReference type="RefSeq" id="XP_029108144.1">
    <property type="nucleotide sequence ID" value="XM_029252311.1"/>
</dbReference>
<comment type="similarity">
    <text evidence="4">Belongs to the CDIP1/LITAF family.</text>
</comment>
<comment type="subcellular location">
    <subcellularLocation>
        <location evidence="1">Endosome membrane</location>
        <topology evidence="1">Peripheral membrane protein</topology>
        <orientation evidence="1">Cytoplasmic side</orientation>
    </subcellularLocation>
    <subcellularLocation>
        <location evidence="2">Late endosome membrane</location>
    </subcellularLocation>
    <subcellularLocation>
        <location evidence="3">Lysosome membrane</location>
        <topology evidence="3">Peripheral membrane protein</topology>
        <orientation evidence="3">Cytoplasmic side</orientation>
    </subcellularLocation>
</comment>
<dbReference type="GO" id="GO:0005634">
    <property type="term" value="C:nucleus"/>
    <property type="evidence" value="ECO:0007669"/>
    <property type="project" value="TreeGrafter"/>
</dbReference>
<dbReference type="Pfam" id="PF10601">
    <property type="entry name" value="zf-LITAF-like"/>
    <property type="match status" value="1"/>
</dbReference>
<dbReference type="Proteomes" id="UP000694397">
    <property type="component" value="Chromosome 5"/>
</dbReference>
<evidence type="ECO:0000256" key="4">
    <source>
        <dbReference type="ARBA" id="ARBA00005975"/>
    </source>
</evidence>
<dbReference type="GeneTree" id="ENSGT00940000155366"/>
<dbReference type="GO" id="GO:0098574">
    <property type="term" value="C:cytoplasmic side of lysosomal membrane"/>
    <property type="evidence" value="ECO:0007669"/>
    <property type="project" value="TreeGrafter"/>
</dbReference>
<dbReference type="RefSeq" id="XP_029108145.1">
    <property type="nucleotide sequence ID" value="XM_029252312.1"/>
</dbReference>
<dbReference type="GO" id="GO:0098560">
    <property type="term" value="C:cytoplasmic side of late endosome membrane"/>
    <property type="evidence" value="ECO:0007669"/>
    <property type="project" value="TreeGrafter"/>
</dbReference>
<keyword evidence="8" id="KW-0812">Transmembrane</keyword>
<dbReference type="RefSeq" id="XP_029108148.1">
    <property type="nucleotide sequence ID" value="XM_029252315.1"/>
</dbReference>
<keyword evidence="11" id="KW-1185">Reference proteome</keyword>
<evidence type="ECO:0000313" key="11">
    <source>
        <dbReference type="Proteomes" id="UP000694397"/>
    </source>
</evidence>
<feature type="transmembrane region" description="Helical" evidence="8">
    <location>
        <begin position="107"/>
        <end position="127"/>
    </location>
</feature>
<evidence type="ECO:0000313" key="10">
    <source>
        <dbReference type="Ensembl" id="ENSSFOP00015028916.2"/>
    </source>
</evidence>
<evidence type="ECO:0000256" key="7">
    <source>
        <dbReference type="ARBA" id="ARBA00023136"/>
    </source>
</evidence>
<dbReference type="InterPro" id="IPR006629">
    <property type="entry name" value="LITAF"/>
</dbReference>
<dbReference type="RefSeq" id="XP_029108146.1">
    <property type="nucleotide sequence ID" value="XM_029252313.1"/>
</dbReference>
<reference evidence="10 11" key="1">
    <citation type="submission" date="2019-04" db="EMBL/GenBank/DDBJ databases">
        <authorList>
            <consortium name="Wellcome Sanger Institute Data Sharing"/>
        </authorList>
    </citation>
    <scope>NUCLEOTIDE SEQUENCE [LARGE SCALE GENOMIC DNA]</scope>
</reference>
<evidence type="ECO:0000256" key="6">
    <source>
        <dbReference type="ARBA" id="ARBA00022833"/>
    </source>
</evidence>
<keyword evidence="6" id="KW-0862">Zinc</keyword>
<sequence length="152" mass="16594">MASAPPLETAGLMGFPQPPCYEEAMSNPYPQYPQGPVPSPTIFAKPEQPLYPMQTYTSPPSNPVVSVQTVCVQQGVMYRDRPVQLVCPVCSQTVVTQMKYSAGTMTWLACAGLFIFGCAYGCCLIPFCVNDLQDVTHQCPNCNSVLGVYKRL</sequence>
<keyword evidence="8" id="KW-1133">Transmembrane helix</keyword>
<gene>
    <name evidence="10" type="primary">LITAF</name>
    <name evidence="10" type="synonym">litaf</name>
</gene>
<dbReference type="PROSITE" id="PS51837">
    <property type="entry name" value="LITAF"/>
    <property type="match status" value="1"/>
</dbReference>
<keyword evidence="7 8" id="KW-0472">Membrane</keyword>
<organism evidence="10 11">
    <name type="scientific">Scleropages formosus</name>
    <name type="common">Asian bonytongue</name>
    <name type="synonym">Osteoglossum formosum</name>
    <dbReference type="NCBI Taxonomy" id="113540"/>
    <lineage>
        <taxon>Eukaryota</taxon>
        <taxon>Metazoa</taxon>
        <taxon>Chordata</taxon>
        <taxon>Craniata</taxon>
        <taxon>Vertebrata</taxon>
        <taxon>Euteleostomi</taxon>
        <taxon>Actinopterygii</taxon>
        <taxon>Neopterygii</taxon>
        <taxon>Teleostei</taxon>
        <taxon>Osteoglossocephala</taxon>
        <taxon>Osteoglossomorpha</taxon>
        <taxon>Osteoglossiformes</taxon>
        <taxon>Osteoglossidae</taxon>
        <taxon>Scleropages</taxon>
    </lineage>
</organism>
<evidence type="ECO:0000256" key="3">
    <source>
        <dbReference type="ARBA" id="ARBA00004630"/>
    </source>
</evidence>
<evidence type="ECO:0000256" key="8">
    <source>
        <dbReference type="SAM" id="Phobius"/>
    </source>
</evidence>
<dbReference type="PANTHER" id="PTHR23292:SF45">
    <property type="entry name" value="LIPOPOLYSACCHARIDE-INDUCED TUMOR NECROSIS FACTOR-ALPHA FACTOR HOMOLOG"/>
    <property type="match status" value="1"/>
</dbReference>